<dbReference type="InterPro" id="IPR000832">
    <property type="entry name" value="GPCR_2_secretin-like"/>
</dbReference>
<keyword evidence="7" id="KW-1185">Reference proteome</keyword>
<evidence type="ECO:0000256" key="2">
    <source>
        <dbReference type="ARBA" id="ARBA00022692"/>
    </source>
</evidence>
<organism evidence="6 7">
    <name type="scientific">Sinanodonta woodiana</name>
    <name type="common">Chinese pond mussel</name>
    <name type="synonym">Anodonta woodiana</name>
    <dbReference type="NCBI Taxonomy" id="1069815"/>
    <lineage>
        <taxon>Eukaryota</taxon>
        <taxon>Metazoa</taxon>
        <taxon>Spiralia</taxon>
        <taxon>Lophotrochozoa</taxon>
        <taxon>Mollusca</taxon>
        <taxon>Bivalvia</taxon>
        <taxon>Autobranchia</taxon>
        <taxon>Heteroconchia</taxon>
        <taxon>Palaeoheterodonta</taxon>
        <taxon>Unionida</taxon>
        <taxon>Unionoidea</taxon>
        <taxon>Unionidae</taxon>
        <taxon>Unioninae</taxon>
        <taxon>Sinanodonta</taxon>
    </lineage>
</organism>
<evidence type="ECO:0000313" key="6">
    <source>
        <dbReference type="EMBL" id="KAL3883255.1"/>
    </source>
</evidence>
<gene>
    <name evidence="6" type="ORF">ACJMK2_029538</name>
</gene>
<dbReference type="Gene3D" id="1.20.1070.10">
    <property type="entry name" value="Rhodopsin 7-helix transmembrane proteins"/>
    <property type="match status" value="1"/>
</dbReference>
<reference evidence="6 7" key="1">
    <citation type="submission" date="2024-11" db="EMBL/GenBank/DDBJ databases">
        <title>Chromosome-level genome assembly of the freshwater bivalve Anodonta woodiana.</title>
        <authorList>
            <person name="Chen X."/>
        </authorList>
    </citation>
    <scope>NUCLEOTIDE SEQUENCE [LARGE SCALE GENOMIC DNA]</scope>
    <source>
        <strain evidence="6">MN2024</strain>
        <tissue evidence="6">Gills</tissue>
    </source>
</reference>
<accession>A0ABD3XEB5</accession>
<evidence type="ECO:0000313" key="7">
    <source>
        <dbReference type="Proteomes" id="UP001634394"/>
    </source>
</evidence>
<evidence type="ECO:0000256" key="5">
    <source>
        <dbReference type="SAM" id="Phobius"/>
    </source>
</evidence>
<dbReference type="EMBL" id="JBJQND010000003">
    <property type="protein sequence ID" value="KAL3883255.1"/>
    <property type="molecule type" value="Genomic_DNA"/>
</dbReference>
<dbReference type="GO" id="GO:0016020">
    <property type="term" value="C:membrane"/>
    <property type="evidence" value="ECO:0007669"/>
    <property type="project" value="UniProtKB-SubCell"/>
</dbReference>
<evidence type="ECO:0000256" key="4">
    <source>
        <dbReference type="ARBA" id="ARBA00023136"/>
    </source>
</evidence>
<comment type="caution">
    <text evidence="6">The sequence shown here is derived from an EMBL/GenBank/DDBJ whole genome shotgun (WGS) entry which is preliminary data.</text>
</comment>
<proteinExistence type="predicted"/>
<dbReference type="Pfam" id="PF00002">
    <property type="entry name" value="7tm_2"/>
    <property type="match status" value="1"/>
</dbReference>
<evidence type="ECO:0000256" key="1">
    <source>
        <dbReference type="ARBA" id="ARBA00004141"/>
    </source>
</evidence>
<keyword evidence="2 5" id="KW-0812">Transmembrane</keyword>
<evidence type="ECO:0000256" key="3">
    <source>
        <dbReference type="ARBA" id="ARBA00022989"/>
    </source>
</evidence>
<keyword evidence="4 5" id="KW-0472">Membrane</keyword>
<comment type="subcellular location">
    <subcellularLocation>
        <location evidence="1">Membrane</location>
        <topology evidence="1">Multi-pass membrane protein</topology>
    </subcellularLocation>
</comment>
<keyword evidence="3 5" id="KW-1133">Transmembrane helix</keyword>
<dbReference type="Proteomes" id="UP001634394">
    <property type="component" value="Unassembled WGS sequence"/>
</dbReference>
<dbReference type="AlphaFoldDB" id="A0ABD3XEB5"/>
<sequence length="50" mass="5626">NACIAVAALLHYFYLAVFFLMLAYGIELAVTVIHVFEAKSRVGWLLPLAW</sequence>
<feature type="non-terminal residue" evidence="6">
    <location>
        <position position="1"/>
    </location>
</feature>
<feature type="non-terminal residue" evidence="6">
    <location>
        <position position="50"/>
    </location>
</feature>
<name>A0ABD3XEB5_SINWO</name>
<feature type="transmembrane region" description="Helical" evidence="5">
    <location>
        <begin position="12"/>
        <end position="36"/>
    </location>
</feature>
<protein>
    <submittedName>
        <fullName evidence="6">Uncharacterized protein</fullName>
    </submittedName>
</protein>